<dbReference type="PANTHER" id="PTHR47359:SF3">
    <property type="entry name" value="NLP_P60 DOMAIN-CONTAINING PROTEIN-RELATED"/>
    <property type="match status" value="1"/>
</dbReference>
<comment type="caution">
    <text evidence="6">The sequence shown here is derived from an EMBL/GenBank/DDBJ whole genome shotgun (WGS) entry which is preliminary data.</text>
</comment>
<dbReference type="PATRIC" id="fig|1675527.3.peg.4155"/>
<dbReference type="Pfam" id="PF00877">
    <property type="entry name" value="NLPC_P60"/>
    <property type="match status" value="1"/>
</dbReference>
<comment type="similarity">
    <text evidence="1">Belongs to the peptidase C40 family.</text>
</comment>
<dbReference type="GO" id="GO:0006508">
    <property type="term" value="P:proteolysis"/>
    <property type="evidence" value="ECO:0007669"/>
    <property type="project" value="UniProtKB-KW"/>
</dbReference>
<dbReference type="PROSITE" id="PS51935">
    <property type="entry name" value="NLPC_P60"/>
    <property type="match status" value="1"/>
</dbReference>
<accession>A0A0J9E8C4</accession>
<evidence type="ECO:0000256" key="4">
    <source>
        <dbReference type="ARBA" id="ARBA00022807"/>
    </source>
</evidence>
<feature type="domain" description="NlpC/P60" evidence="5">
    <location>
        <begin position="151"/>
        <end position="272"/>
    </location>
</feature>
<dbReference type="InterPro" id="IPR000064">
    <property type="entry name" value="NLP_P60_dom"/>
</dbReference>
<dbReference type="SUPFAM" id="SSF54001">
    <property type="entry name" value="Cysteine proteinases"/>
    <property type="match status" value="1"/>
</dbReference>
<dbReference type="Gene3D" id="3.90.1720.10">
    <property type="entry name" value="endopeptidase domain like (from Nostoc punctiforme)"/>
    <property type="match status" value="1"/>
</dbReference>
<dbReference type="InterPro" id="IPR038765">
    <property type="entry name" value="Papain-like_cys_pep_sf"/>
</dbReference>
<evidence type="ECO:0000259" key="5">
    <source>
        <dbReference type="PROSITE" id="PS51935"/>
    </source>
</evidence>
<evidence type="ECO:0000313" key="7">
    <source>
        <dbReference type="Proteomes" id="UP000037178"/>
    </source>
</evidence>
<protein>
    <submittedName>
        <fullName evidence="6">NLP/P60 family lipoprotein</fullName>
    </submittedName>
</protein>
<dbReference type="RefSeq" id="WP_049644528.1">
    <property type="nucleotide sequence ID" value="NZ_LFTY01000002.1"/>
</dbReference>
<reference evidence="6 7" key="1">
    <citation type="submission" date="2015-06" db="EMBL/GenBank/DDBJ databases">
        <title>Draft genome sequence of an Alphaproteobacteria species associated to the Mediterranean sponge Oscarella lobularis.</title>
        <authorList>
            <person name="Jourda C."/>
            <person name="Santini S."/>
            <person name="Claverie J.-M."/>
        </authorList>
    </citation>
    <scope>NUCLEOTIDE SEQUENCE [LARGE SCALE GENOMIC DNA]</scope>
    <source>
        <strain evidence="6">IGS</strain>
    </source>
</reference>
<sequence length="274" mass="29310">MDPRTTPANGRVAASHLRGLVEAEHFTDGVPRQVAVPVVDLLRAPGGPRDRQLVQGDAVTVYDELEGMRFVQAAKDGYVGYLPAEALAGPAQATHWVGALAGHAYTEPDIKAPQAHPLYFGAQLQTVSHMPKFYETAQGTYVPKPHLRPLERRFSDPVTVAQLFFGAPYLWGGNTVAGIDCSGLVQAACLGCGIDCPGDSDLQENAFPEAGGDLARGDALFWKGHVAIAVDEQTLIHANAHHMAVAYEPAEQAIHRIEAQGDGPVTSRRRLVAP</sequence>
<keyword evidence="4" id="KW-0788">Thiol protease</keyword>
<gene>
    <name evidence="6" type="ORF">AIOL_003963</name>
</gene>
<dbReference type="STRING" id="1675527.AIOL_003963"/>
<dbReference type="GO" id="GO:0008234">
    <property type="term" value="F:cysteine-type peptidase activity"/>
    <property type="evidence" value="ECO:0007669"/>
    <property type="project" value="UniProtKB-KW"/>
</dbReference>
<dbReference type="Proteomes" id="UP000037178">
    <property type="component" value="Unassembled WGS sequence"/>
</dbReference>
<dbReference type="Pfam" id="PF18348">
    <property type="entry name" value="SH3_16"/>
    <property type="match status" value="1"/>
</dbReference>
<evidence type="ECO:0000256" key="3">
    <source>
        <dbReference type="ARBA" id="ARBA00022801"/>
    </source>
</evidence>
<dbReference type="AlphaFoldDB" id="A0A0J9E8C4"/>
<dbReference type="PANTHER" id="PTHR47359">
    <property type="entry name" value="PEPTIDOGLYCAN DL-ENDOPEPTIDASE CWLO"/>
    <property type="match status" value="1"/>
</dbReference>
<evidence type="ECO:0000313" key="6">
    <source>
        <dbReference type="EMBL" id="KMW58982.1"/>
    </source>
</evidence>
<evidence type="ECO:0000256" key="1">
    <source>
        <dbReference type="ARBA" id="ARBA00007074"/>
    </source>
</evidence>
<dbReference type="InterPro" id="IPR051794">
    <property type="entry name" value="PG_Endopeptidase_C40"/>
</dbReference>
<proteinExistence type="inferred from homology"/>
<keyword evidence="3" id="KW-0378">Hydrolase</keyword>
<evidence type="ECO:0000256" key="2">
    <source>
        <dbReference type="ARBA" id="ARBA00022670"/>
    </source>
</evidence>
<organism evidence="6 7">
    <name type="scientific">Candidatus Rhodobacter oscarellae</name>
    <dbReference type="NCBI Taxonomy" id="1675527"/>
    <lineage>
        <taxon>Bacteria</taxon>
        <taxon>Pseudomonadati</taxon>
        <taxon>Pseudomonadota</taxon>
        <taxon>Alphaproteobacteria</taxon>
        <taxon>Rhodobacterales</taxon>
        <taxon>Rhodobacter group</taxon>
        <taxon>Rhodobacter</taxon>
    </lineage>
</organism>
<dbReference type="InterPro" id="IPR041382">
    <property type="entry name" value="SH3_16"/>
</dbReference>
<keyword evidence="6" id="KW-0449">Lipoprotein</keyword>
<name>A0A0J9E8C4_9RHOB</name>
<dbReference type="OrthoDB" id="9813368at2"/>
<keyword evidence="2" id="KW-0645">Protease</keyword>
<keyword evidence="7" id="KW-1185">Reference proteome</keyword>
<dbReference type="EMBL" id="LFTY01000002">
    <property type="protein sequence ID" value="KMW58982.1"/>
    <property type="molecule type" value="Genomic_DNA"/>
</dbReference>